<dbReference type="RefSeq" id="WP_157947679.1">
    <property type="nucleotide sequence ID" value="NZ_NIGF01000014.1"/>
</dbReference>
<dbReference type="PANTHER" id="PTHR30544:SF5">
    <property type="entry name" value="RADICAL SAM CORE DOMAIN-CONTAINING PROTEIN"/>
    <property type="match status" value="1"/>
</dbReference>
<dbReference type="InterPro" id="IPR007197">
    <property type="entry name" value="rSAM"/>
</dbReference>
<dbReference type="FunCoup" id="A0A2S8SR17">
    <property type="interactions" value="437"/>
</dbReference>
<evidence type="ECO:0000256" key="2">
    <source>
        <dbReference type="ARBA" id="ARBA00007544"/>
    </source>
</evidence>
<comment type="catalytic activity">
    <reaction evidence="14">
        <text>adenosine(37) in tRNA + 2 reduced [2Fe-2S]-[ferredoxin] + 2 S-adenosyl-L-methionine = 2-methyladenosine(37) in tRNA + 5'-deoxyadenosine + L-methionine + 2 oxidized [2Fe-2S]-[ferredoxin] + S-adenosyl-L-homocysteine</text>
        <dbReference type="Rhea" id="RHEA:43332"/>
        <dbReference type="Rhea" id="RHEA-COMP:10000"/>
        <dbReference type="Rhea" id="RHEA-COMP:10001"/>
        <dbReference type="Rhea" id="RHEA-COMP:10162"/>
        <dbReference type="Rhea" id="RHEA-COMP:10485"/>
        <dbReference type="ChEBI" id="CHEBI:17319"/>
        <dbReference type="ChEBI" id="CHEBI:33737"/>
        <dbReference type="ChEBI" id="CHEBI:33738"/>
        <dbReference type="ChEBI" id="CHEBI:57844"/>
        <dbReference type="ChEBI" id="CHEBI:57856"/>
        <dbReference type="ChEBI" id="CHEBI:59789"/>
        <dbReference type="ChEBI" id="CHEBI:74411"/>
        <dbReference type="ChEBI" id="CHEBI:74497"/>
        <dbReference type="EC" id="2.1.1.192"/>
    </reaction>
</comment>
<dbReference type="InterPro" id="IPR058240">
    <property type="entry name" value="rSAM_sf"/>
</dbReference>
<dbReference type="InterPro" id="IPR040072">
    <property type="entry name" value="Methyltransferase_A"/>
</dbReference>
<comment type="subcellular location">
    <subcellularLocation>
        <location evidence="1 14">Cytoplasm</location>
    </subcellularLocation>
</comment>
<evidence type="ECO:0000313" key="16">
    <source>
        <dbReference type="EMBL" id="PQV63243.1"/>
    </source>
</evidence>
<dbReference type="SUPFAM" id="SSF102114">
    <property type="entry name" value="Radical SAM enzymes"/>
    <property type="match status" value="1"/>
</dbReference>
<feature type="binding site" evidence="14">
    <location>
        <position position="189"/>
    </location>
    <ligand>
        <name>S-adenosyl-L-methionine</name>
        <dbReference type="ChEBI" id="CHEBI:59789"/>
    </ligand>
</feature>
<protein>
    <recommendedName>
        <fullName evidence="14">Probable dual-specificity RNA methyltransferase RlmN</fullName>
        <ecNumber evidence="14">2.1.1.192</ecNumber>
    </recommendedName>
    <alternativeName>
        <fullName evidence="14">23S rRNA (adenine(2503)-C(2))-methyltransferase</fullName>
    </alternativeName>
    <alternativeName>
        <fullName evidence="14">23S rRNA m2A2503 methyltransferase</fullName>
    </alternativeName>
    <alternativeName>
        <fullName evidence="14">Ribosomal RNA large subunit methyltransferase N</fullName>
    </alternativeName>
    <alternativeName>
        <fullName evidence="14">tRNA (adenine(37)-C(2))-methyltransferase</fullName>
    </alternativeName>
    <alternativeName>
        <fullName evidence="14">tRNA m2A37 methyltransferase</fullName>
    </alternativeName>
</protein>
<dbReference type="CDD" id="cd01335">
    <property type="entry name" value="Radical_SAM"/>
    <property type="match status" value="1"/>
</dbReference>
<dbReference type="PANTHER" id="PTHR30544">
    <property type="entry name" value="23S RRNA METHYLTRANSFERASE"/>
    <property type="match status" value="1"/>
</dbReference>
<comment type="catalytic activity">
    <reaction evidence="14">
        <text>adenosine(2503) in 23S rRNA + 2 reduced [2Fe-2S]-[ferredoxin] + 2 S-adenosyl-L-methionine = 2-methyladenosine(2503) in 23S rRNA + 5'-deoxyadenosine + L-methionine + 2 oxidized [2Fe-2S]-[ferredoxin] + S-adenosyl-L-homocysteine</text>
        <dbReference type="Rhea" id="RHEA:42916"/>
        <dbReference type="Rhea" id="RHEA-COMP:10000"/>
        <dbReference type="Rhea" id="RHEA-COMP:10001"/>
        <dbReference type="Rhea" id="RHEA-COMP:10152"/>
        <dbReference type="Rhea" id="RHEA-COMP:10282"/>
        <dbReference type="ChEBI" id="CHEBI:17319"/>
        <dbReference type="ChEBI" id="CHEBI:33737"/>
        <dbReference type="ChEBI" id="CHEBI:33738"/>
        <dbReference type="ChEBI" id="CHEBI:57844"/>
        <dbReference type="ChEBI" id="CHEBI:57856"/>
        <dbReference type="ChEBI" id="CHEBI:59789"/>
        <dbReference type="ChEBI" id="CHEBI:74411"/>
        <dbReference type="ChEBI" id="CHEBI:74497"/>
        <dbReference type="EC" id="2.1.1.192"/>
    </reaction>
</comment>
<dbReference type="SFLD" id="SFLDG01062">
    <property type="entry name" value="methyltransferase_(Class_A)"/>
    <property type="match status" value="1"/>
</dbReference>
<keyword evidence="17" id="KW-1185">Reference proteome</keyword>
<dbReference type="Pfam" id="PF21016">
    <property type="entry name" value="RlmN_N"/>
    <property type="match status" value="1"/>
</dbReference>
<keyword evidence="8 14" id="KW-0949">S-adenosyl-L-methionine</keyword>
<dbReference type="PIRSF" id="PIRSF006004">
    <property type="entry name" value="CHP00048"/>
    <property type="match status" value="1"/>
</dbReference>
<keyword evidence="5 14" id="KW-0698">rRNA processing</keyword>
<keyword evidence="13 14" id="KW-1015">Disulfide bond</keyword>
<dbReference type="HAMAP" id="MF_01849">
    <property type="entry name" value="RNA_methyltr_RlmN"/>
    <property type="match status" value="1"/>
</dbReference>
<dbReference type="GO" id="GO:0019843">
    <property type="term" value="F:rRNA binding"/>
    <property type="evidence" value="ECO:0007669"/>
    <property type="project" value="UniProtKB-UniRule"/>
</dbReference>
<feature type="binding site" evidence="14">
    <location>
        <position position="288"/>
    </location>
    <ligand>
        <name>S-adenosyl-L-methionine</name>
        <dbReference type="ChEBI" id="CHEBI:59789"/>
    </ligand>
</feature>
<evidence type="ECO:0000256" key="1">
    <source>
        <dbReference type="ARBA" id="ARBA00004496"/>
    </source>
</evidence>
<dbReference type="SFLD" id="SFLDS00029">
    <property type="entry name" value="Radical_SAM"/>
    <property type="match status" value="1"/>
</dbReference>
<keyword evidence="3 14" id="KW-0004">4Fe-4S</keyword>
<evidence type="ECO:0000313" key="17">
    <source>
        <dbReference type="Proteomes" id="UP000237684"/>
    </source>
</evidence>
<dbReference type="FunFam" id="3.20.20.70:FF:000014">
    <property type="entry name" value="Probable dual-specificity RNA methyltransferase RlmN"/>
    <property type="match status" value="1"/>
</dbReference>
<dbReference type="GO" id="GO:0000049">
    <property type="term" value="F:tRNA binding"/>
    <property type="evidence" value="ECO:0007669"/>
    <property type="project" value="UniProtKB-UniRule"/>
</dbReference>
<name>A0A2S8SR17_9BACT</name>
<accession>A0A2S8SR17</accession>
<dbReference type="PROSITE" id="PS51918">
    <property type="entry name" value="RADICAL_SAM"/>
    <property type="match status" value="1"/>
</dbReference>
<evidence type="ECO:0000256" key="5">
    <source>
        <dbReference type="ARBA" id="ARBA00022552"/>
    </source>
</evidence>
<evidence type="ECO:0000256" key="9">
    <source>
        <dbReference type="ARBA" id="ARBA00022694"/>
    </source>
</evidence>
<keyword evidence="10 14" id="KW-0479">Metal-binding</keyword>
<dbReference type="GO" id="GO:0005737">
    <property type="term" value="C:cytoplasm"/>
    <property type="evidence" value="ECO:0007669"/>
    <property type="project" value="UniProtKB-SubCell"/>
</dbReference>
<dbReference type="Gene3D" id="1.10.150.530">
    <property type="match status" value="1"/>
</dbReference>
<evidence type="ECO:0000256" key="6">
    <source>
        <dbReference type="ARBA" id="ARBA00022603"/>
    </source>
</evidence>
<dbReference type="InterPro" id="IPR013785">
    <property type="entry name" value="Aldolase_TIM"/>
</dbReference>
<feature type="active site" description="S-methylcysteine intermediate" evidence="14">
    <location>
        <position position="336"/>
    </location>
</feature>
<comment type="similarity">
    <text evidence="2 14">Belongs to the radical SAM superfamily. RlmN family.</text>
</comment>
<dbReference type="AlphaFoldDB" id="A0A2S8SR17"/>
<dbReference type="OrthoDB" id="9793973at2"/>
<feature type="binding site" evidence="14">
    <location>
        <position position="109"/>
    </location>
    <ligand>
        <name>[4Fe-4S] cluster</name>
        <dbReference type="ChEBI" id="CHEBI:49883"/>
        <note>4Fe-4S-S-AdoMet</note>
    </ligand>
</feature>
<dbReference type="GO" id="GO:0030488">
    <property type="term" value="P:tRNA methylation"/>
    <property type="evidence" value="ECO:0007669"/>
    <property type="project" value="UniProtKB-UniRule"/>
</dbReference>
<evidence type="ECO:0000256" key="12">
    <source>
        <dbReference type="ARBA" id="ARBA00023014"/>
    </source>
</evidence>
<feature type="active site" description="Proton acceptor" evidence="14">
    <location>
        <position position="89"/>
    </location>
</feature>
<dbReference type="InterPro" id="IPR048641">
    <property type="entry name" value="RlmN_N"/>
</dbReference>
<evidence type="ECO:0000259" key="15">
    <source>
        <dbReference type="PROSITE" id="PS51918"/>
    </source>
</evidence>
<evidence type="ECO:0000256" key="13">
    <source>
        <dbReference type="ARBA" id="ARBA00023157"/>
    </source>
</evidence>
<comment type="caution">
    <text evidence="16">The sequence shown here is derived from an EMBL/GenBank/DDBJ whole genome shotgun (WGS) entry which is preliminary data.</text>
</comment>
<keyword evidence="4 14" id="KW-0963">Cytoplasm</keyword>
<dbReference type="GO" id="GO:0070040">
    <property type="term" value="F:rRNA (adenine(2503)-C2-)-methyltransferase activity"/>
    <property type="evidence" value="ECO:0007669"/>
    <property type="project" value="UniProtKB-UniRule"/>
</dbReference>
<evidence type="ECO:0000256" key="14">
    <source>
        <dbReference type="HAMAP-Rule" id="MF_01849"/>
    </source>
</evidence>
<dbReference type="Proteomes" id="UP000237684">
    <property type="component" value="Unassembled WGS sequence"/>
</dbReference>
<evidence type="ECO:0000256" key="8">
    <source>
        <dbReference type="ARBA" id="ARBA00022691"/>
    </source>
</evidence>
<dbReference type="GO" id="GO:0070475">
    <property type="term" value="P:rRNA base methylation"/>
    <property type="evidence" value="ECO:0007669"/>
    <property type="project" value="UniProtKB-UniRule"/>
</dbReference>
<evidence type="ECO:0000256" key="10">
    <source>
        <dbReference type="ARBA" id="ARBA00022723"/>
    </source>
</evidence>
<feature type="binding site" evidence="14">
    <location>
        <position position="113"/>
    </location>
    <ligand>
        <name>[4Fe-4S] cluster</name>
        <dbReference type="ChEBI" id="CHEBI:49883"/>
        <note>4Fe-4S-S-AdoMet</note>
    </ligand>
</feature>
<evidence type="ECO:0000256" key="3">
    <source>
        <dbReference type="ARBA" id="ARBA00022485"/>
    </source>
</evidence>
<dbReference type="InterPro" id="IPR004383">
    <property type="entry name" value="rRNA_lsu_MTrfase_RlmN/Cfr"/>
</dbReference>
<dbReference type="GO" id="GO:0046872">
    <property type="term" value="F:metal ion binding"/>
    <property type="evidence" value="ECO:0007669"/>
    <property type="project" value="UniProtKB-KW"/>
</dbReference>
<dbReference type="Gene3D" id="3.20.20.70">
    <property type="entry name" value="Aldolase class I"/>
    <property type="match status" value="1"/>
</dbReference>
<dbReference type="GO" id="GO:0002935">
    <property type="term" value="F:tRNA (adenine(37)-C2)-methyltransferase activity"/>
    <property type="evidence" value="ECO:0007669"/>
    <property type="project" value="UniProtKB-UniRule"/>
</dbReference>
<feature type="domain" description="Radical SAM core" evidence="15">
    <location>
        <begin position="95"/>
        <end position="331"/>
    </location>
</feature>
<proteinExistence type="inferred from homology"/>
<gene>
    <name evidence="14" type="primary">rlmN</name>
    <name evidence="16" type="ORF">B1R32_11469</name>
</gene>
<dbReference type="SFLD" id="SFLDF00275">
    <property type="entry name" value="adenosine_C2_methyltransferase"/>
    <property type="match status" value="1"/>
</dbReference>
<feature type="binding site" evidence="14">
    <location>
        <begin position="212"/>
        <end position="214"/>
    </location>
    <ligand>
        <name>S-adenosyl-L-methionine</name>
        <dbReference type="ChEBI" id="CHEBI:59789"/>
    </ligand>
</feature>
<dbReference type="EMBL" id="NIGF01000014">
    <property type="protein sequence ID" value="PQV63243.1"/>
    <property type="molecule type" value="Genomic_DNA"/>
</dbReference>
<dbReference type="NCBIfam" id="TIGR00048">
    <property type="entry name" value="rRNA_mod_RlmN"/>
    <property type="match status" value="1"/>
</dbReference>
<dbReference type="EC" id="2.1.1.192" evidence="14"/>
<feature type="binding site" evidence="14">
    <location>
        <begin position="159"/>
        <end position="160"/>
    </location>
    <ligand>
        <name>S-adenosyl-L-methionine</name>
        <dbReference type="ChEBI" id="CHEBI:59789"/>
    </ligand>
</feature>
<reference evidence="16 17" key="1">
    <citation type="journal article" date="2018" name="Syst. Appl. Microbiol.">
        <title>Abditibacterium utsteinense sp. nov., the first cultivated member of candidate phylum FBP, isolated from ice-free Antarctic soil samples.</title>
        <authorList>
            <person name="Tahon G."/>
            <person name="Tytgat B."/>
            <person name="Lebbe L."/>
            <person name="Carlier A."/>
            <person name="Willems A."/>
        </authorList>
    </citation>
    <scope>NUCLEOTIDE SEQUENCE [LARGE SCALE GENOMIC DNA]</scope>
    <source>
        <strain evidence="16 17">LMG 29911</strain>
    </source>
</reference>
<feature type="binding site" evidence="14">
    <location>
        <position position="116"/>
    </location>
    <ligand>
        <name>[4Fe-4S] cluster</name>
        <dbReference type="ChEBI" id="CHEBI:49883"/>
        <note>4Fe-4S-S-AdoMet</note>
    </ligand>
</feature>
<evidence type="ECO:0000256" key="11">
    <source>
        <dbReference type="ARBA" id="ARBA00023004"/>
    </source>
</evidence>
<dbReference type="Pfam" id="PF04055">
    <property type="entry name" value="Radical_SAM"/>
    <property type="match status" value="1"/>
</dbReference>
<comment type="miscellaneous">
    <text evidence="14">Reaction proceeds by a ping-pong mechanism involving intermediate methylation of a conserved cysteine residue.</text>
</comment>
<keyword evidence="7 14" id="KW-0808">Transferase</keyword>
<keyword evidence="11 14" id="KW-0408">Iron</keyword>
<dbReference type="InParanoid" id="A0A2S8SR17"/>
<organism evidence="16 17">
    <name type="scientific">Abditibacterium utsteinense</name>
    <dbReference type="NCBI Taxonomy" id="1960156"/>
    <lineage>
        <taxon>Bacteria</taxon>
        <taxon>Pseudomonadati</taxon>
        <taxon>Abditibacteriota</taxon>
        <taxon>Abditibacteriia</taxon>
        <taxon>Abditibacteriales</taxon>
        <taxon>Abditibacteriaceae</taxon>
        <taxon>Abditibacterium</taxon>
    </lineage>
</organism>
<keyword evidence="6 14" id="KW-0489">Methyltransferase</keyword>
<comment type="function">
    <text evidence="14">Specifically methylates position 2 of adenine 2503 in 23S rRNA and position 2 of adenine 37 in tRNAs.</text>
</comment>
<evidence type="ECO:0000256" key="7">
    <source>
        <dbReference type="ARBA" id="ARBA00022679"/>
    </source>
</evidence>
<dbReference type="GO" id="GO:0051539">
    <property type="term" value="F:4 iron, 4 sulfur cluster binding"/>
    <property type="evidence" value="ECO:0007669"/>
    <property type="project" value="UniProtKB-UniRule"/>
</dbReference>
<comment type="cofactor">
    <cofactor evidence="14">
        <name>[4Fe-4S] cluster</name>
        <dbReference type="ChEBI" id="CHEBI:49883"/>
    </cofactor>
    <text evidence="14">Binds 1 [4Fe-4S] cluster. The cluster is coordinated with 3 cysteines and an exchangeable S-adenosyl-L-methionine.</text>
</comment>
<keyword evidence="12 14" id="KW-0411">Iron-sulfur</keyword>
<sequence>MNLLGQNTQELENILRSMGESAFRGRQISDWIYKKGAQTFEQMPNIGAPLRQKLGAEHSLEFPPVVARSVSGDGTTKLLLEMFDGERIETVRLPYPDRLSVCISSQAGCAMACQFCATGLGGFRRNLSVAEIISQILLCKTEDETKNQTPTHVVFMGMGEPLLNLGNVLKSVHLMHDEMGVPMRHITVSTVGILPGIEKLAAEKLQLTLAISLHAPEDELRHRLIPTSTKTGVQDLVKAAKNYVVATGRRVTFEYVVLGGVNDTPDMAKKLAKLCKGWPCHVNLIPWNAVAGASLEGAGFGAPKSEDLRRFKAILEDSNIATTQRVQRGADVAAACGQLRALKQEPAFQASIPLGVR</sequence>
<keyword evidence="9 14" id="KW-0819">tRNA processing</keyword>
<dbReference type="InterPro" id="IPR027492">
    <property type="entry name" value="RNA_MTrfase_RlmN"/>
</dbReference>
<evidence type="ECO:0000256" key="4">
    <source>
        <dbReference type="ARBA" id="ARBA00022490"/>
    </source>
</evidence>
<comment type="caution">
    <text evidence="14">Lacks conserved residue(s) required for the propagation of feature annotation.</text>
</comment>